<dbReference type="RefSeq" id="WP_096593135.1">
    <property type="nucleotide sequence ID" value="NZ_MWRM01000002.1"/>
</dbReference>
<gene>
    <name evidence="1" type="ORF">B5C08_08745</name>
</gene>
<evidence type="ECO:0000313" key="1">
    <source>
        <dbReference type="EMBL" id="PCF54781.1"/>
    </source>
</evidence>
<dbReference type="GO" id="GO:0018836">
    <property type="term" value="F:alkylmercury lyase activity"/>
    <property type="evidence" value="ECO:0007669"/>
    <property type="project" value="InterPro"/>
</dbReference>
<organism evidence="1 2">
    <name type="scientific">Staphylococcus delphini</name>
    <dbReference type="NCBI Taxonomy" id="53344"/>
    <lineage>
        <taxon>Bacteria</taxon>
        <taxon>Bacillati</taxon>
        <taxon>Bacillota</taxon>
        <taxon>Bacilli</taxon>
        <taxon>Bacillales</taxon>
        <taxon>Staphylococcaceae</taxon>
        <taxon>Staphylococcus</taxon>
        <taxon>Staphylococcus intermedius group</taxon>
    </lineage>
</organism>
<proteinExistence type="predicted"/>
<name>A0A2A4GX57_9STAP</name>
<reference evidence="1 2" key="1">
    <citation type="journal article" date="2017" name="PLoS ONE">
        <title>Development of a real-time PCR for detection of Staphylococcus pseudintermedius using a novel automated comparison of whole-genome sequences.</title>
        <authorList>
            <person name="Verstappen K.M."/>
            <person name="Huijbregts L."/>
            <person name="Spaninks M."/>
            <person name="Wagenaar J.A."/>
            <person name="Fluit A.C."/>
            <person name="Duim B."/>
        </authorList>
    </citation>
    <scope>NUCLEOTIDE SEQUENCE [LARGE SCALE GENOMIC DNA]</scope>
    <source>
        <strain evidence="1 2">215070706401-1</strain>
    </source>
</reference>
<dbReference type="SUPFAM" id="SSF160387">
    <property type="entry name" value="NosL/MerB-like"/>
    <property type="match status" value="1"/>
</dbReference>
<dbReference type="Pfam" id="PF03243">
    <property type="entry name" value="MerB"/>
    <property type="match status" value="1"/>
</dbReference>
<evidence type="ECO:0000313" key="2">
    <source>
        <dbReference type="Proteomes" id="UP000218335"/>
    </source>
</evidence>
<protein>
    <submittedName>
        <fullName evidence="1">Alkylmercury lyase</fullName>
    </submittedName>
</protein>
<comment type="caution">
    <text evidence="1">The sequence shown here is derived from an EMBL/GenBank/DDBJ whole genome shotgun (WGS) entry which is preliminary data.</text>
</comment>
<dbReference type="InterPro" id="IPR053717">
    <property type="entry name" value="MerB_lyase_sf"/>
</dbReference>
<dbReference type="InterPro" id="IPR004927">
    <property type="entry name" value="MerB"/>
</dbReference>
<dbReference type="EMBL" id="MWUU01000010">
    <property type="protein sequence ID" value="PCF54781.1"/>
    <property type="molecule type" value="Genomic_DNA"/>
</dbReference>
<accession>A0A2A4GX57</accession>
<dbReference type="AlphaFoldDB" id="A0A2A4GX57"/>
<dbReference type="Gene3D" id="3.30.450.410">
    <property type="match status" value="1"/>
</dbReference>
<sequence length="198" mass="22441">MNFTHGLTQDENNLRLEIIDKICNNPKESITVTPEFQSLIDKNVVVVENGALVSIYPISLLPTNQLVYTKKSATPVYAMCAIDAIGVHYTIHEPITIKSEDALTHVPIHLAVKNGQIINQSDQDVFVLYKDVTQKENCHVECCPYIHFFTRHQHIKDYLEKVQFTGPYQILNLDEANDIAKALFHDSQLECGPCCQPF</sequence>
<dbReference type="Proteomes" id="UP000218335">
    <property type="component" value="Unassembled WGS sequence"/>
</dbReference>
<keyword evidence="1" id="KW-0456">Lyase</keyword>